<dbReference type="Pfam" id="PF04520">
    <property type="entry name" value="Senescence_reg"/>
    <property type="match status" value="1"/>
</dbReference>
<evidence type="ECO:0008006" key="5">
    <source>
        <dbReference type="Google" id="ProtNLM"/>
    </source>
</evidence>
<feature type="region of interest" description="Disordered" evidence="2">
    <location>
        <begin position="122"/>
        <end position="185"/>
    </location>
</feature>
<sequence length="231" mass="25065">MGGAAGSLRLPCASPPLHTELTACRGAFFSLRREGYSMSKGRVQGAARILAAPALSGDVTEGIPELEESDVWPELQDASGDHIEYSDADADDGSRAPARRMGRNRRGSLGRRYVGGLTLALEDARMGTSPTAANPSQQREGHRAAASAPMDVPVWPSWLQSGSPAERKADEEEEEEEYSGDGEWIPPHEYLARARRRSAATSVLEGVGRTLKGRDMRRVRDAVWRQTGFFG</sequence>
<comment type="caution">
    <text evidence="3">The sequence shown here is derived from an EMBL/GenBank/DDBJ whole genome shotgun (WGS) entry which is preliminary data.</text>
</comment>
<evidence type="ECO:0000256" key="2">
    <source>
        <dbReference type="SAM" id="MobiDB-lite"/>
    </source>
</evidence>
<proteinExistence type="inferred from homology"/>
<reference evidence="3 4" key="1">
    <citation type="submission" date="2020-08" db="EMBL/GenBank/DDBJ databases">
        <title>Plant Genome Project.</title>
        <authorList>
            <person name="Zhang R.-G."/>
        </authorList>
    </citation>
    <scope>NUCLEOTIDE SEQUENCE [LARGE SCALE GENOMIC DNA]</scope>
    <source>
        <tissue evidence="3">Rhizome</tissue>
    </source>
</reference>
<dbReference type="PANTHER" id="PTHR46525">
    <property type="entry name" value="EMB|CAB72159.1"/>
    <property type="match status" value="1"/>
</dbReference>
<organism evidence="3 4">
    <name type="scientific">Zingiber officinale</name>
    <name type="common">Ginger</name>
    <name type="synonym">Amomum zingiber</name>
    <dbReference type="NCBI Taxonomy" id="94328"/>
    <lineage>
        <taxon>Eukaryota</taxon>
        <taxon>Viridiplantae</taxon>
        <taxon>Streptophyta</taxon>
        <taxon>Embryophyta</taxon>
        <taxon>Tracheophyta</taxon>
        <taxon>Spermatophyta</taxon>
        <taxon>Magnoliopsida</taxon>
        <taxon>Liliopsida</taxon>
        <taxon>Zingiberales</taxon>
        <taxon>Zingiberaceae</taxon>
        <taxon>Zingiber</taxon>
    </lineage>
</organism>
<feature type="compositionally biased region" description="Polar residues" evidence="2">
    <location>
        <begin position="128"/>
        <end position="138"/>
    </location>
</feature>
<accession>A0A8J5BTF0</accession>
<dbReference type="EMBL" id="JACMSC010000107">
    <property type="protein sequence ID" value="KAG6466899.1"/>
    <property type="molecule type" value="Genomic_DNA"/>
</dbReference>
<evidence type="ECO:0000256" key="1">
    <source>
        <dbReference type="ARBA" id="ARBA00034773"/>
    </source>
</evidence>
<protein>
    <recommendedName>
        <fullName evidence="5">Senescence regulator</fullName>
    </recommendedName>
</protein>
<evidence type="ECO:0000313" key="3">
    <source>
        <dbReference type="EMBL" id="KAG6466899.1"/>
    </source>
</evidence>
<dbReference type="AlphaFoldDB" id="A0A8J5BTF0"/>
<gene>
    <name evidence="3" type="ORF">ZIOFF_075301</name>
</gene>
<feature type="compositionally biased region" description="Basic residues" evidence="2">
    <location>
        <begin position="97"/>
        <end position="107"/>
    </location>
</feature>
<feature type="region of interest" description="Disordered" evidence="2">
    <location>
        <begin position="83"/>
        <end position="107"/>
    </location>
</feature>
<evidence type="ECO:0000313" key="4">
    <source>
        <dbReference type="Proteomes" id="UP000734854"/>
    </source>
</evidence>
<name>A0A8J5BTF0_ZINOF</name>
<comment type="similarity">
    <text evidence="1">Belongs to the senescence regulator S40 family.</text>
</comment>
<dbReference type="OrthoDB" id="1917735at2759"/>
<dbReference type="GO" id="GO:0010150">
    <property type="term" value="P:leaf senescence"/>
    <property type="evidence" value="ECO:0007669"/>
    <property type="project" value="UniProtKB-ARBA"/>
</dbReference>
<keyword evidence="4" id="KW-1185">Reference proteome</keyword>
<dbReference type="InterPro" id="IPR007608">
    <property type="entry name" value="Senescence_reg_S40"/>
</dbReference>
<dbReference type="PANTHER" id="PTHR46525:SF18">
    <property type="entry name" value="SENESCENCE REGULATOR S40"/>
    <property type="match status" value="1"/>
</dbReference>
<feature type="compositionally biased region" description="Acidic residues" evidence="2">
    <location>
        <begin position="171"/>
        <end position="180"/>
    </location>
</feature>
<dbReference type="Proteomes" id="UP000734854">
    <property type="component" value="Unassembled WGS sequence"/>
</dbReference>